<dbReference type="EMBL" id="CP031337">
    <property type="protein sequence ID" value="AXK38508.1"/>
    <property type="molecule type" value="Genomic_DNA"/>
</dbReference>
<dbReference type="InterPro" id="IPR025668">
    <property type="entry name" value="Tnp_DDE_dom"/>
</dbReference>
<reference evidence="2 3" key="1">
    <citation type="submission" date="2018-07" db="EMBL/GenBank/DDBJ databases">
        <title>Crenobacter cavernae sp. nov., isolated from a karst cave.</title>
        <authorList>
            <person name="Zhu H."/>
        </authorList>
    </citation>
    <scope>NUCLEOTIDE SEQUENCE [LARGE SCALE GENOMIC DNA]</scope>
    <source>
        <strain evidence="2 3">K1W11S-77</strain>
    </source>
</reference>
<dbReference type="AlphaFoldDB" id="A0A345Y3K6"/>
<dbReference type="PANTHER" id="PTHR34631:SF3">
    <property type="entry name" value="ISSOD12 TRANSPOSASE TNPA_ISSOD12"/>
    <property type="match status" value="1"/>
</dbReference>
<dbReference type="KEGG" id="ccah:DWG20_03185"/>
<evidence type="ECO:0000259" key="1">
    <source>
        <dbReference type="Pfam" id="PF13737"/>
    </source>
</evidence>
<name>A0A345Y3K6_9NEIS</name>
<organism evidence="2 3">
    <name type="scientific">Crenobacter cavernae</name>
    <dbReference type="NCBI Taxonomy" id="2290923"/>
    <lineage>
        <taxon>Bacteria</taxon>
        <taxon>Pseudomonadati</taxon>
        <taxon>Pseudomonadota</taxon>
        <taxon>Betaproteobacteria</taxon>
        <taxon>Neisseriales</taxon>
        <taxon>Neisseriaceae</taxon>
        <taxon>Crenobacter</taxon>
    </lineage>
</organism>
<sequence length="71" mass="8294">MSRRQATLTVQIPVRRSREPLHLLVDSTGIKIHGEGEWKVKKHGPEYRRGWRKVHLAINRDTQEIQAVEVT</sequence>
<dbReference type="Pfam" id="PF13737">
    <property type="entry name" value="DDE_Tnp_1_5"/>
    <property type="match status" value="1"/>
</dbReference>
<dbReference type="InterPro" id="IPR053172">
    <property type="entry name" value="Tn903_transposase"/>
</dbReference>
<evidence type="ECO:0000313" key="3">
    <source>
        <dbReference type="Proteomes" id="UP000254537"/>
    </source>
</evidence>
<dbReference type="Proteomes" id="UP000254537">
    <property type="component" value="Chromosome"/>
</dbReference>
<dbReference type="PANTHER" id="PTHR34631">
    <property type="match status" value="1"/>
</dbReference>
<accession>A0A345Y3K6</accession>
<evidence type="ECO:0000313" key="2">
    <source>
        <dbReference type="EMBL" id="AXK38508.1"/>
    </source>
</evidence>
<feature type="domain" description="Transposase DDE" evidence="1">
    <location>
        <begin position="1"/>
        <end position="35"/>
    </location>
</feature>
<proteinExistence type="predicted"/>
<protein>
    <recommendedName>
        <fullName evidence="1">Transposase DDE domain-containing protein</fullName>
    </recommendedName>
</protein>
<gene>
    <name evidence="2" type="ORF">DWG20_03185</name>
</gene>
<dbReference type="OrthoDB" id="8451553at2"/>